<dbReference type="EMBL" id="FSQW01000001">
    <property type="protein sequence ID" value="SIN59620.1"/>
    <property type="molecule type" value="Genomic_DNA"/>
</dbReference>
<dbReference type="Gene3D" id="3.90.1720.10">
    <property type="entry name" value="endopeptidase domain like (from Nostoc punctiforme)"/>
    <property type="match status" value="1"/>
</dbReference>
<dbReference type="SUPFAM" id="SSF54001">
    <property type="entry name" value="Cysteine proteinases"/>
    <property type="match status" value="1"/>
</dbReference>
<gene>
    <name evidence="1" type="ORF">SAMN02745824_0149</name>
</gene>
<dbReference type="InterPro" id="IPR038765">
    <property type="entry name" value="Papain-like_cys_pep_sf"/>
</dbReference>
<dbReference type="STRING" id="1123272.SAMN02745824_0149"/>
<dbReference type="AlphaFoldDB" id="A0A1N6CM46"/>
<dbReference type="Proteomes" id="UP000185192">
    <property type="component" value="Unassembled WGS sequence"/>
</dbReference>
<organism evidence="1 2">
    <name type="scientific">Parasphingorhabdus marina DSM 22363</name>
    <dbReference type="NCBI Taxonomy" id="1123272"/>
    <lineage>
        <taxon>Bacteria</taxon>
        <taxon>Pseudomonadati</taxon>
        <taxon>Pseudomonadota</taxon>
        <taxon>Alphaproteobacteria</taxon>
        <taxon>Sphingomonadales</taxon>
        <taxon>Sphingomonadaceae</taxon>
        <taxon>Parasphingorhabdus</taxon>
    </lineage>
</organism>
<sequence length="145" mass="15634">MTLQADRPQAIADRAGALVGTPFRLHGRNPDRGLDCIGLCAQCIGAAGVKADIPNGYGLRASDADRICRLMQHLGFRQISGPTASSVSEWRIGDILLTRPAPLQLHMLVHTAEGMVHAHAGLRRVVCTPGLPDGRILHLFRLMES</sequence>
<dbReference type="OrthoDB" id="8481272at2"/>
<protein>
    <recommendedName>
        <fullName evidence="3">NlpC/P60 family protein</fullName>
    </recommendedName>
</protein>
<dbReference type="RefSeq" id="WP_074203267.1">
    <property type="nucleotide sequence ID" value="NZ_FSQW01000001.1"/>
</dbReference>
<accession>A0A1N6CM46</accession>
<reference evidence="2" key="1">
    <citation type="submission" date="2016-11" db="EMBL/GenBank/DDBJ databases">
        <authorList>
            <person name="Varghese N."/>
            <person name="Submissions S."/>
        </authorList>
    </citation>
    <scope>NUCLEOTIDE SEQUENCE [LARGE SCALE GENOMIC DNA]</scope>
    <source>
        <strain evidence="2">DSM 22363</strain>
    </source>
</reference>
<name>A0A1N6CM46_9SPHN</name>
<evidence type="ECO:0008006" key="3">
    <source>
        <dbReference type="Google" id="ProtNLM"/>
    </source>
</evidence>
<keyword evidence="2" id="KW-1185">Reference proteome</keyword>
<evidence type="ECO:0000313" key="2">
    <source>
        <dbReference type="Proteomes" id="UP000185192"/>
    </source>
</evidence>
<proteinExistence type="predicted"/>
<evidence type="ECO:0000313" key="1">
    <source>
        <dbReference type="EMBL" id="SIN59620.1"/>
    </source>
</evidence>